<dbReference type="EC" id="3.2.1.22" evidence="2"/>
<comment type="catalytic activity">
    <reaction evidence="1">
        <text>Hydrolysis of terminal, non-reducing alpha-D-galactose residues in alpha-D-galactosides, including galactose oligosaccharides, galactomannans and galactolipids.</text>
        <dbReference type="EC" id="3.2.1.22"/>
    </reaction>
</comment>
<evidence type="ECO:0000256" key="2">
    <source>
        <dbReference type="ARBA" id="ARBA00012755"/>
    </source>
</evidence>
<dbReference type="PANTHER" id="PTHR35273:SF2">
    <property type="entry name" value="ALPHA-GALACTOSIDASE"/>
    <property type="match status" value="1"/>
</dbReference>
<dbReference type="Proteomes" id="UP000076552">
    <property type="component" value="Unassembled WGS sequence"/>
</dbReference>
<evidence type="ECO:0000313" key="5">
    <source>
        <dbReference type="Proteomes" id="UP000076552"/>
    </source>
</evidence>
<dbReference type="Pfam" id="PF03537">
    <property type="entry name" value="Glyco_hydro_114"/>
    <property type="match status" value="1"/>
</dbReference>
<name>A0A161YK46_9PEZI</name>
<evidence type="ECO:0000259" key="3">
    <source>
        <dbReference type="Pfam" id="PF03537"/>
    </source>
</evidence>
<dbReference type="InterPro" id="IPR013785">
    <property type="entry name" value="Aldolase_TIM"/>
</dbReference>
<keyword evidence="5" id="KW-1185">Reference proteome</keyword>
<protein>
    <recommendedName>
        <fullName evidence="2">alpha-galactosidase</fullName>
        <ecNumber evidence="2">3.2.1.22</ecNumber>
    </recommendedName>
</protein>
<feature type="non-terminal residue" evidence="4">
    <location>
        <position position="1"/>
    </location>
</feature>
<dbReference type="AlphaFoldDB" id="A0A161YK46"/>
<evidence type="ECO:0000313" key="4">
    <source>
        <dbReference type="EMBL" id="KZL73387.1"/>
    </source>
</evidence>
<keyword evidence="4" id="KW-0378">Hydrolase</keyword>
<sequence>LDLKVFLRIPHHLKSSFLEKRCLIPSDILATSCPTLKDPGCSPKQTGEYKIFTVPAFASSPVVFSNARPSNPSSGSTLDQCTPKMALLRLALLALAPTCILSLTTPGGLARRAVDWSKWKPGVSFQIVLHHPIKAETVADIVPAEATVWDVDLQHAVDYDNVIPTLKSTGKIVICYFNGGAVQDWDEDLDAFPVDVIGSPLNPPYTDERYLDVRDARVVDLMKRRLERAADIGCDGVDPDNIDAWAEDGNDPTGFSLTPSDYATYITSLAAHAHTLKTTSSRPLLLGQKNAPTIAPQLSSVVDFAVLETCLGTRTSDEVEPFCADFQSYVKAGKPVFQIEYPTSVRDGVEIDQADYDYFCVDKNGNEGFSEVLKHASEQVDGWGQFCGLGRTGGRFETPTVDEDEE</sequence>
<comment type="caution">
    <text evidence="4">The sequence shown here is derived from an EMBL/GenBank/DDBJ whole genome shotgun (WGS) entry which is preliminary data.</text>
</comment>
<dbReference type="STRING" id="708197.A0A161YK46"/>
<feature type="domain" description="Glycoside-hydrolase family GH114 TIM-barrel" evidence="3">
    <location>
        <begin position="124"/>
        <end position="383"/>
    </location>
</feature>
<dbReference type="EMBL" id="LFIV01000045">
    <property type="protein sequence ID" value="KZL73387.1"/>
    <property type="molecule type" value="Genomic_DNA"/>
</dbReference>
<dbReference type="InterPro" id="IPR017853">
    <property type="entry name" value="GH"/>
</dbReference>
<accession>A0A161YK46</accession>
<reference evidence="4 5" key="1">
    <citation type="submission" date="2015-06" db="EMBL/GenBank/DDBJ databases">
        <title>Survival trade-offs in plant roots during colonization by closely related pathogenic and mutualistic fungi.</title>
        <authorList>
            <person name="Hacquard S."/>
            <person name="Kracher B."/>
            <person name="Hiruma K."/>
            <person name="Weinman A."/>
            <person name="Muench P."/>
            <person name="Garrido Oter R."/>
            <person name="Ver Loren van Themaat E."/>
            <person name="Dallerey J.-F."/>
            <person name="Damm U."/>
            <person name="Henrissat B."/>
            <person name="Lespinet O."/>
            <person name="Thon M."/>
            <person name="Kemen E."/>
            <person name="McHardy A.C."/>
            <person name="Schulze-Lefert P."/>
            <person name="O'Connell R.J."/>
        </authorList>
    </citation>
    <scope>NUCLEOTIDE SEQUENCE [LARGE SCALE GENOMIC DNA]</scope>
    <source>
        <strain evidence="4 5">0861</strain>
    </source>
</reference>
<evidence type="ECO:0000256" key="1">
    <source>
        <dbReference type="ARBA" id="ARBA00001255"/>
    </source>
</evidence>
<organism evidence="4 5">
    <name type="scientific">Colletotrichum tofieldiae</name>
    <dbReference type="NCBI Taxonomy" id="708197"/>
    <lineage>
        <taxon>Eukaryota</taxon>
        <taxon>Fungi</taxon>
        <taxon>Dikarya</taxon>
        <taxon>Ascomycota</taxon>
        <taxon>Pezizomycotina</taxon>
        <taxon>Sordariomycetes</taxon>
        <taxon>Hypocreomycetidae</taxon>
        <taxon>Glomerellales</taxon>
        <taxon>Glomerellaceae</taxon>
        <taxon>Colletotrichum</taxon>
        <taxon>Colletotrichum spaethianum species complex</taxon>
    </lineage>
</organism>
<dbReference type="GO" id="GO:0004557">
    <property type="term" value="F:alpha-galactosidase activity"/>
    <property type="evidence" value="ECO:0007669"/>
    <property type="project" value="UniProtKB-EC"/>
</dbReference>
<dbReference type="PANTHER" id="PTHR35273">
    <property type="entry name" value="ALPHA-1,4 POLYGALACTOSAMINIDASE, PUTATIVE (AFU_ORTHOLOGUE AFUA_3G07890)-RELATED"/>
    <property type="match status" value="1"/>
</dbReference>
<dbReference type="InterPro" id="IPR004352">
    <property type="entry name" value="GH114_TIM-barrel"/>
</dbReference>
<dbReference type="Gene3D" id="3.20.20.70">
    <property type="entry name" value="Aldolase class I"/>
    <property type="match status" value="1"/>
</dbReference>
<dbReference type="SUPFAM" id="SSF51445">
    <property type="entry name" value="(Trans)glycosidases"/>
    <property type="match status" value="1"/>
</dbReference>
<gene>
    <name evidence="4" type="ORF">CT0861_05113</name>
</gene>
<proteinExistence type="predicted"/>